<dbReference type="PROSITE" id="PS51257">
    <property type="entry name" value="PROKAR_LIPOPROTEIN"/>
    <property type="match status" value="1"/>
</dbReference>
<evidence type="ECO:0000259" key="1">
    <source>
        <dbReference type="Pfam" id="PF13098"/>
    </source>
</evidence>
<feature type="domain" description="Thioredoxin-like fold" evidence="1">
    <location>
        <begin position="113"/>
        <end position="210"/>
    </location>
</feature>
<keyword evidence="3" id="KW-1185">Reference proteome</keyword>
<dbReference type="EMBL" id="AP024702">
    <property type="protein sequence ID" value="BCX49948.1"/>
    <property type="molecule type" value="Genomic_DNA"/>
</dbReference>
<protein>
    <recommendedName>
        <fullName evidence="1">Thioredoxin-like fold domain-containing protein</fullName>
    </recommendedName>
</protein>
<dbReference type="Pfam" id="PF13098">
    <property type="entry name" value="Thioredoxin_2"/>
    <property type="match status" value="1"/>
</dbReference>
<reference evidence="2 3" key="1">
    <citation type="submission" date="2021-06" db="EMBL/GenBank/DDBJ databases">
        <title>Complete genome of Haloferula helveola possessing various polysaccharide degrading enzymes.</title>
        <authorList>
            <person name="Takami H."/>
            <person name="Huang C."/>
            <person name="Hamasaki K."/>
        </authorList>
    </citation>
    <scope>NUCLEOTIDE SEQUENCE [LARGE SCALE GENOMIC DNA]</scope>
    <source>
        <strain evidence="2 3">CN-1</strain>
    </source>
</reference>
<name>A0ABN6H9U1_9BACT</name>
<accession>A0ABN6H9U1</accession>
<dbReference type="Gene3D" id="3.40.30.10">
    <property type="entry name" value="Glutaredoxin"/>
    <property type="match status" value="1"/>
</dbReference>
<proteinExistence type="predicted"/>
<evidence type="ECO:0000313" key="3">
    <source>
        <dbReference type="Proteomes" id="UP001374893"/>
    </source>
</evidence>
<gene>
    <name evidence="2" type="ORF">HAHE_38560</name>
</gene>
<dbReference type="InterPro" id="IPR012336">
    <property type="entry name" value="Thioredoxin-like_fold"/>
</dbReference>
<evidence type="ECO:0000313" key="2">
    <source>
        <dbReference type="EMBL" id="BCX49948.1"/>
    </source>
</evidence>
<organism evidence="2 3">
    <name type="scientific">Haloferula helveola</name>
    <dbReference type="NCBI Taxonomy" id="490095"/>
    <lineage>
        <taxon>Bacteria</taxon>
        <taxon>Pseudomonadati</taxon>
        <taxon>Verrucomicrobiota</taxon>
        <taxon>Verrucomicrobiia</taxon>
        <taxon>Verrucomicrobiales</taxon>
        <taxon>Verrucomicrobiaceae</taxon>
        <taxon>Haloferula</taxon>
    </lineage>
</organism>
<sequence length="302" mass="34590">MTRRWLPFPLAVLLAACGTDERATVDDLPRNPFAPDAIPAALRGDGTPIKPSDGLTADMRNDAGTVWNPDEIEYTDPDAENPDNIVPELRKLLDSATTEGPWRRSYTAAFREARKTNTPVLMWFTDSQNSPNCKALSEDLFSKQEFEEWASQNFVRLQVDQRVGSKLEDEGARKSDWVQALKKRYKVFGNPTLLVLTPAGEVIGRYKGYRRGQWEYRWGQLRQGADLARKSHADWIKKMEKKGYRTWHDPRGRSFFAKLIAYRDGELVLIEPDGTRAQTKERYLSPEDQDWIAAQKRARGIE</sequence>
<dbReference type="InterPro" id="IPR036249">
    <property type="entry name" value="Thioredoxin-like_sf"/>
</dbReference>
<dbReference type="Gene3D" id="2.30.30.700">
    <property type="entry name" value="SLA1 homology domain 1"/>
    <property type="match status" value="1"/>
</dbReference>
<dbReference type="Proteomes" id="UP001374893">
    <property type="component" value="Chromosome"/>
</dbReference>
<dbReference type="SUPFAM" id="SSF52833">
    <property type="entry name" value="Thioredoxin-like"/>
    <property type="match status" value="1"/>
</dbReference>
<dbReference type="RefSeq" id="WP_338686793.1">
    <property type="nucleotide sequence ID" value="NZ_AP024702.1"/>
</dbReference>